<evidence type="ECO:0000259" key="2">
    <source>
        <dbReference type="Pfam" id="PF07495"/>
    </source>
</evidence>
<keyword evidence="4" id="KW-1185">Reference proteome</keyword>
<reference evidence="3" key="1">
    <citation type="submission" date="2020-09" db="EMBL/GenBank/DDBJ databases">
        <authorList>
            <person name="Kim M.K."/>
        </authorList>
    </citation>
    <scope>NUCLEOTIDE SEQUENCE</scope>
    <source>
        <strain evidence="3">BT702</strain>
    </source>
</reference>
<dbReference type="PANTHER" id="PTHR34220:SF7">
    <property type="entry name" value="SENSOR HISTIDINE KINASE YPDA"/>
    <property type="match status" value="1"/>
</dbReference>
<organism evidence="3 4">
    <name type="scientific">Spirosoma profusum</name>
    <dbReference type="NCBI Taxonomy" id="2771354"/>
    <lineage>
        <taxon>Bacteria</taxon>
        <taxon>Pseudomonadati</taxon>
        <taxon>Bacteroidota</taxon>
        <taxon>Cytophagia</taxon>
        <taxon>Cytophagales</taxon>
        <taxon>Cytophagaceae</taxon>
        <taxon>Spirosoma</taxon>
    </lineage>
</organism>
<name>A0A927ARV5_9BACT</name>
<protein>
    <submittedName>
        <fullName evidence="3">Histidine kinase</fullName>
    </submittedName>
</protein>
<sequence>MAQPCNTQQSTSKSGRVLWLCHCLLLSLGWLSVKGQAPALAFQRLSLMQGLPANYTMAIAQDKPGFIWIANVKGLTRFDGIRCLNFSRQIGDPRSLSHRIVRTVFSSRNGTLWVGAQEGLNRYDPATQTFQRYSFADLGPGSNFIRNIIESRDGRLWLGTKGGLICFEPGTGKITTVDLPIGDASETAVKSIRRTLIDGQILWIGTESGLFAYNMGTKQIRSFRHDPAIPTSLPGDYISALTKDTRTGDILLGTRDGHLLRMQPKTGQFQPISALSVNQPIAAILTTRTGDLWVGVNRSGLYHFDKTTNTFLRYVNNQNNPRSLISNSITNLFEDRSGVVWVLSDDAGVCWFNPTVDKLHSLYDEIDYQPVNTQGYDASGLSIDKTDNSVWAATRDGALHINPQTKTYQVFHHDPNNPNSLTDNMTYAVEADLPRRVWVGTNSGVSWLDPTTGVVQRIPSLLPPADSGKIPDAMTYKGIAGNQGFELLKAPDGRMFIGTNEKLTIYDPKTGRFLNQFNDPRIAKLPGKNYNTLYFDSKQNLWVGGLGPIYKISPDLRLIAQYVHSDDPHSLPDEGATGFAEDRYGRMWVCTDNGLGCLNQKTGKFQVFMTQHGLPHDDLSAVIIIGDTLWISSSRGLAYTDVRRPKFTVFNEADGFSSSEFESGSVVRDGAGRLYFGGMKSLIYAYPHRIQKNRFVPPVYLTSFRVNSLELMGEPSATPPKLELSYTQNTFTFEMAALNFDNPNDNQYAYRLENFDADWKRDGNRPFASYTNIPPGDYVLHVIAANNDGLWNREGYRLPITILAPFWQTWWFRITTLALLLGLTGFIARRRVQILAKEEREKSELRERIAASEMKALRSQMNPHFLYNSLNAIRLFILQNDGDNADKYLVKFARLMRLILDNSRMEWVTLDSELEQLILYMELEQLRFDDLFDFSINSDPTLSLDKTAIPPMIIQPYIENAILHGMAHKQTKGCIKICIVPKQTHLEFIIDDDGVGRERAQSFKKTGSKHNSVGLRVTEDRLQLIGQRSGQTAGVQIIDKYDDQQQATGTRVIIQMPFMSS</sequence>
<dbReference type="Proteomes" id="UP000598820">
    <property type="component" value="Unassembled WGS sequence"/>
</dbReference>
<keyword evidence="3" id="KW-0808">Transferase</keyword>
<dbReference type="InterPro" id="IPR010559">
    <property type="entry name" value="Sig_transdc_His_kin_internal"/>
</dbReference>
<dbReference type="AlphaFoldDB" id="A0A927ARV5"/>
<evidence type="ECO:0000313" key="4">
    <source>
        <dbReference type="Proteomes" id="UP000598820"/>
    </source>
</evidence>
<dbReference type="Gene3D" id="2.60.40.10">
    <property type="entry name" value="Immunoglobulins"/>
    <property type="match status" value="1"/>
</dbReference>
<dbReference type="GO" id="GO:0000155">
    <property type="term" value="F:phosphorelay sensor kinase activity"/>
    <property type="evidence" value="ECO:0007669"/>
    <property type="project" value="InterPro"/>
</dbReference>
<dbReference type="InterPro" id="IPR050640">
    <property type="entry name" value="Bact_2-comp_sensor_kinase"/>
</dbReference>
<dbReference type="InterPro" id="IPR011110">
    <property type="entry name" value="Reg_prop"/>
</dbReference>
<dbReference type="FunFam" id="2.60.40.10:FF:000791">
    <property type="entry name" value="Two-component system sensor histidine kinase/response regulator"/>
    <property type="match status" value="1"/>
</dbReference>
<dbReference type="InterPro" id="IPR013783">
    <property type="entry name" value="Ig-like_fold"/>
</dbReference>
<dbReference type="Gene3D" id="3.30.565.10">
    <property type="entry name" value="Histidine kinase-like ATPase, C-terminal domain"/>
    <property type="match status" value="1"/>
</dbReference>
<dbReference type="InterPro" id="IPR011123">
    <property type="entry name" value="Y_Y_Y"/>
</dbReference>
<dbReference type="EMBL" id="JACWZY010000017">
    <property type="protein sequence ID" value="MBD2702881.1"/>
    <property type="molecule type" value="Genomic_DNA"/>
</dbReference>
<keyword evidence="3" id="KW-0418">Kinase</keyword>
<gene>
    <name evidence="3" type="ORF">IC229_19700</name>
</gene>
<evidence type="ECO:0000313" key="3">
    <source>
        <dbReference type="EMBL" id="MBD2702881.1"/>
    </source>
</evidence>
<dbReference type="SUPFAM" id="SSF55874">
    <property type="entry name" value="ATPase domain of HSP90 chaperone/DNA topoisomerase II/histidine kinase"/>
    <property type="match status" value="1"/>
</dbReference>
<evidence type="ECO:0000259" key="1">
    <source>
        <dbReference type="Pfam" id="PF06580"/>
    </source>
</evidence>
<dbReference type="InterPro" id="IPR036890">
    <property type="entry name" value="HATPase_C_sf"/>
</dbReference>
<dbReference type="SUPFAM" id="SSF63829">
    <property type="entry name" value="Calcium-dependent phosphotriesterase"/>
    <property type="match status" value="3"/>
</dbReference>
<dbReference type="RefSeq" id="WP_190888720.1">
    <property type="nucleotide sequence ID" value="NZ_JACWZY010000017.1"/>
</dbReference>
<dbReference type="PANTHER" id="PTHR34220">
    <property type="entry name" value="SENSOR HISTIDINE KINASE YPDA"/>
    <property type="match status" value="1"/>
</dbReference>
<comment type="caution">
    <text evidence="3">The sequence shown here is derived from an EMBL/GenBank/DDBJ whole genome shotgun (WGS) entry which is preliminary data.</text>
</comment>
<proteinExistence type="predicted"/>
<accession>A0A927ARV5</accession>
<feature type="domain" description="Signal transduction histidine kinase internal region" evidence="1">
    <location>
        <begin position="852"/>
        <end position="930"/>
    </location>
</feature>
<feature type="domain" description="Two component regulator three Y" evidence="2">
    <location>
        <begin position="739"/>
        <end position="803"/>
    </location>
</feature>
<dbReference type="Pfam" id="PF06580">
    <property type="entry name" value="His_kinase"/>
    <property type="match status" value="1"/>
</dbReference>
<dbReference type="Gene3D" id="2.130.10.10">
    <property type="entry name" value="YVTN repeat-like/Quinoprotein amine dehydrogenase"/>
    <property type="match status" value="3"/>
</dbReference>
<dbReference type="GO" id="GO:0016020">
    <property type="term" value="C:membrane"/>
    <property type="evidence" value="ECO:0007669"/>
    <property type="project" value="InterPro"/>
</dbReference>
<dbReference type="InterPro" id="IPR015943">
    <property type="entry name" value="WD40/YVTN_repeat-like_dom_sf"/>
</dbReference>
<dbReference type="Pfam" id="PF07494">
    <property type="entry name" value="Reg_prop"/>
    <property type="match status" value="3"/>
</dbReference>
<dbReference type="Pfam" id="PF07495">
    <property type="entry name" value="Y_Y_Y"/>
    <property type="match status" value="1"/>
</dbReference>